<feature type="region of interest" description="Disordered" evidence="1">
    <location>
        <begin position="233"/>
        <end position="289"/>
    </location>
</feature>
<dbReference type="Proteomes" id="UP000654471">
    <property type="component" value="Unassembled WGS sequence"/>
</dbReference>
<evidence type="ECO:0000313" key="4">
    <source>
        <dbReference type="Proteomes" id="UP000654471"/>
    </source>
</evidence>
<keyword evidence="2" id="KW-0812">Transmembrane</keyword>
<protein>
    <submittedName>
        <fullName evidence="3">Uncharacterized protein</fullName>
    </submittedName>
</protein>
<name>A0ABQ2UQQ4_9ACTN</name>
<feature type="compositionally biased region" description="Pro residues" evidence="1">
    <location>
        <begin position="250"/>
        <end position="260"/>
    </location>
</feature>
<dbReference type="EMBL" id="BMRP01000002">
    <property type="protein sequence ID" value="GGU47070.1"/>
    <property type="molecule type" value="Genomic_DNA"/>
</dbReference>
<gene>
    <name evidence="3" type="ORF">GCM10010211_08530</name>
</gene>
<evidence type="ECO:0000256" key="1">
    <source>
        <dbReference type="SAM" id="MobiDB-lite"/>
    </source>
</evidence>
<evidence type="ECO:0000313" key="3">
    <source>
        <dbReference type="EMBL" id="GGU47070.1"/>
    </source>
</evidence>
<feature type="transmembrane region" description="Helical" evidence="2">
    <location>
        <begin position="292"/>
        <end position="312"/>
    </location>
</feature>
<comment type="caution">
    <text evidence="3">The sequence shown here is derived from an EMBL/GenBank/DDBJ whole genome shotgun (WGS) entry which is preliminary data.</text>
</comment>
<feature type="compositionally biased region" description="Low complexity" evidence="1">
    <location>
        <begin position="233"/>
        <end position="249"/>
    </location>
</feature>
<accession>A0ABQ2UQQ4</accession>
<reference evidence="4" key="1">
    <citation type="journal article" date="2019" name="Int. J. Syst. Evol. Microbiol.">
        <title>The Global Catalogue of Microorganisms (GCM) 10K type strain sequencing project: providing services to taxonomists for standard genome sequencing and annotation.</title>
        <authorList>
            <consortium name="The Broad Institute Genomics Platform"/>
            <consortium name="The Broad Institute Genome Sequencing Center for Infectious Disease"/>
            <person name="Wu L."/>
            <person name="Ma J."/>
        </authorList>
    </citation>
    <scope>NUCLEOTIDE SEQUENCE [LARGE SCALE GENOMIC DNA]</scope>
    <source>
        <strain evidence="4">JCM 3399</strain>
    </source>
</reference>
<sequence>MTVTPQSASASAAGHLVGGGNVSVGWSIPHTPASGLTNITFPLTVNRATAHEAGVYFAQQYSFAHGAGYTGLQPRSNSGGRERLHGVFSTFTAGASTTDANCHLGADNGPGVSCGVDFDGVYGHRYAITVTRTGTDTWTGKATDTVTGASTHIGTYSQPAGSGNIQGSQGGFVEYYAGVPSCSTMPRADAVFGGPTTTDAGGLSGGTKANYEYGDCVGRSNYHAVNGGTGTHVTRGYVSGSGSRVTSRTTPPPSPSPAPHTSPNSVGPAPQSKGSVTVSPGHGLAETGSGPAAQIAGAAAGLLAVGAGALWATRRRSRLRHTSNG</sequence>
<keyword evidence="2" id="KW-1133">Transmembrane helix</keyword>
<proteinExistence type="predicted"/>
<evidence type="ECO:0000256" key="2">
    <source>
        <dbReference type="SAM" id="Phobius"/>
    </source>
</evidence>
<keyword evidence="4" id="KW-1185">Reference proteome</keyword>
<organism evidence="3 4">
    <name type="scientific">Streptomyces albospinus</name>
    <dbReference type="NCBI Taxonomy" id="285515"/>
    <lineage>
        <taxon>Bacteria</taxon>
        <taxon>Bacillati</taxon>
        <taxon>Actinomycetota</taxon>
        <taxon>Actinomycetes</taxon>
        <taxon>Kitasatosporales</taxon>
        <taxon>Streptomycetaceae</taxon>
        <taxon>Streptomyces</taxon>
    </lineage>
</organism>
<keyword evidence="2" id="KW-0472">Membrane</keyword>